<dbReference type="Pfam" id="PF03432">
    <property type="entry name" value="Relaxase"/>
    <property type="match status" value="1"/>
</dbReference>
<dbReference type="InterPro" id="IPR005094">
    <property type="entry name" value="Endonuclease_MobA/VirD2"/>
</dbReference>
<evidence type="ECO:0000313" key="2">
    <source>
        <dbReference type="EMBL" id="SON49025.1"/>
    </source>
</evidence>
<dbReference type="Proteomes" id="UP000235828">
    <property type="component" value="Chromosome A"/>
</dbReference>
<reference evidence="2 3" key="1">
    <citation type="submission" date="2017-10" db="EMBL/GenBank/DDBJ databases">
        <authorList>
            <person name="Banno H."/>
            <person name="Chua N.-H."/>
        </authorList>
    </citation>
    <scope>NUCLEOTIDE SEQUENCE [LARGE SCALE GENOMIC DNA]</scope>
    <source>
        <strain evidence="2">Vibrio tapetis CECT4600</strain>
    </source>
</reference>
<protein>
    <submittedName>
        <fullName evidence="2">Relaxase/Mobilization nuclease domain protein</fullName>
    </submittedName>
</protein>
<sequence>MNSLIIKTTNGLYMIFEELKCKNSKQTILDANHLVLYVSRSSDDVTRMVNYTAGKRKSEPDASHFIVSNELDAEDNNLESIILQLQDAYKLNKNTQQSYRHFIVSLSENESLNDNGWRKVIKELMTALGYDNAKYIAYKHSDTENEHVHIVTSTVDLMSRKVISNWQSHTNAQVVMRKMEKEFGLKKVNSSDNNQFKTSNINKQFKFKRMIGRKIDVAINNLNQNSKLFDFELELLKEGITIALSESSDEKFKGLTYSFNDIHFSASQLKSGNKYTLGGLIKRGVLCEGSNVISNYIPIPKSTLIAFSLTRKQAIHYVNKLKEQTDNFNQSIFNNQMSISTSKAKKEKFRNHRYWREYAKRIRASRTTDRMVEQAIFKIEKDINNNGIAMNSLLYNLFIMLFEDLKRSFNHFNIDTNLRNSQIKNKTQLNLERNYE</sequence>
<keyword evidence="3" id="KW-1185">Reference proteome</keyword>
<evidence type="ECO:0000259" key="1">
    <source>
        <dbReference type="Pfam" id="PF03432"/>
    </source>
</evidence>
<proteinExistence type="predicted"/>
<feature type="domain" description="MobA/VirD2-like nuclease" evidence="1">
    <location>
        <begin position="76"/>
        <end position="185"/>
    </location>
</feature>
<name>A0A2N8ZAT7_9VIBR</name>
<dbReference type="EMBL" id="LT960611">
    <property type="protein sequence ID" value="SON49025.1"/>
    <property type="molecule type" value="Genomic_DNA"/>
</dbReference>
<accession>A0A2N8ZAT7</accession>
<gene>
    <name evidence="2" type="ORF">VTAP4600_A1046</name>
</gene>
<evidence type="ECO:0000313" key="3">
    <source>
        <dbReference type="Proteomes" id="UP000235828"/>
    </source>
</evidence>
<organism evidence="2 3">
    <name type="scientific">Vibrio tapetis subsp. tapetis</name>
    <dbReference type="NCBI Taxonomy" id="1671868"/>
    <lineage>
        <taxon>Bacteria</taxon>
        <taxon>Pseudomonadati</taxon>
        <taxon>Pseudomonadota</taxon>
        <taxon>Gammaproteobacteria</taxon>
        <taxon>Vibrionales</taxon>
        <taxon>Vibrionaceae</taxon>
        <taxon>Vibrio</taxon>
    </lineage>
</organism>
<dbReference type="OrthoDB" id="5873006at2"/>
<dbReference type="KEGG" id="vta:A1046"/>
<dbReference type="AlphaFoldDB" id="A0A2N8ZAT7"/>